<evidence type="ECO:0000313" key="9">
    <source>
        <dbReference type="Proteomes" id="UP000005933"/>
    </source>
</evidence>
<evidence type="ECO:0000256" key="1">
    <source>
        <dbReference type="ARBA" id="ARBA00004141"/>
    </source>
</evidence>
<evidence type="ECO:0000256" key="4">
    <source>
        <dbReference type="ARBA" id="ARBA00022989"/>
    </source>
</evidence>
<reference evidence="8 9" key="1">
    <citation type="journal article" date="2006" name="Mol. Plant Microbe Interact.">
        <title>Identification of open reading frames unique to a select agent: Ralstonia solanacearum race 3 biovar 2.</title>
        <authorList>
            <person name="Gabriel D.W."/>
            <person name="Allen C."/>
            <person name="Schell M."/>
            <person name="Denny T.P."/>
            <person name="Greenberg J.T."/>
            <person name="Duan Y.P."/>
            <person name="Flores-Cruz Z."/>
            <person name="Huang Q."/>
            <person name="Clifford J.M."/>
            <person name="Presting G."/>
            <person name="Gonzalez E.T."/>
            <person name="Reddy J."/>
            <person name="Elphinstone J."/>
            <person name="Swanson J."/>
            <person name="Yao J."/>
            <person name="Mulholland V."/>
            <person name="Liu L."/>
            <person name="Farmerie W."/>
            <person name="Patnaikuni M."/>
            <person name="Balogh B."/>
            <person name="Norman D."/>
            <person name="Alvarez A."/>
            <person name="Castillo J.A."/>
            <person name="Jones J."/>
            <person name="Saddler G."/>
            <person name="Walunas T."/>
            <person name="Zhukov A."/>
            <person name="Mikhailova N."/>
        </authorList>
    </citation>
    <scope>NUCLEOTIDE SEQUENCE [LARGE SCALE GENOMIC DNA]</scope>
    <source>
        <strain evidence="8 9">UW551</strain>
    </source>
</reference>
<feature type="transmembrane region" description="Helical" evidence="7">
    <location>
        <begin position="313"/>
        <end position="337"/>
    </location>
</feature>
<feature type="transmembrane region" description="Helical" evidence="7">
    <location>
        <begin position="264"/>
        <end position="292"/>
    </location>
</feature>
<evidence type="ECO:0000256" key="7">
    <source>
        <dbReference type="SAM" id="Phobius"/>
    </source>
</evidence>
<feature type="transmembrane region" description="Helical" evidence="7">
    <location>
        <begin position="456"/>
        <end position="477"/>
    </location>
</feature>
<accession>A0AB33VGR8</accession>
<evidence type="ECO:0000313" key="8">
    <source>
        <dbReference type="EMBL" id="EAP73332.1"/>
    </source>
</evidence>
<dbReference type="Proteomes" id="UP000005933">
    <property type="component" value="Unassembled WGS sequence"/>
</dbReference>
<evidence type="ECO:0000256" key="6">
    <source>
        <dbReference type="SAM" id="MobiDB-lite"/>
    </source>
</evidence>
<sequence>MSPWRPARTAGTHTNARENAREATGGIRRTDGGAAFRRRAAAPAGRADAGGAGGHPRADREQPADAHPAGLGCGGLGLPAAGRRDDAAGQPTPHPGRRPPRGRAGRGGAGGGVRRRDRQRGGDCLRTGDGQVRRSRAGRALRFHGRDRAGCMADGADDVHRALRAPVLPHRWRAAAAISRPADRPRLLGFPLLLLYHRGRQPDGGCRHPFARDAARGAGAIAAVVLLQYEHPRALHQYRRGPLLMTKLPHPLPSPSRTVDTASYVLVAAMIVAVLWLHLLPAAIAGFLVYALARRLEARLRARRTLSKRAKSIAVTGVFLIAALILAAIGLGIGRLVEHGHGLDGMLLRIADVLDHLRDSLPPAIADYVPQSVSELRARLVEMIKEHGHQVSTLGIDGLRASAMALVGLILGAMMAWSETPDPARSKPLSAALLHRLGRLETAFEAVVFAQVKISALNTALAAIYLMGVVPALGLHVPYSKSLVLLTFVAGLIPVAGNLISNTAIVLMSVAVSLELAVGSLAFLVIVHKLEYFVNARIIGSRIDARAWELILALIVMEALFGVGGVIAAPVLYAYLKRELSEAGLIG</sequence>
<dbReference type="GO" id="GO:0016020">
    <property type="term" value="C:membrane"/>
    <property type="evidence" value="ECO:0007669"/>
    <property type="project" value="UniProtKB-SubCell"/>
</dbReference>
<proteinExistence type="inferred from homology"/>
<feature type="region of interest" description="Disordered" evidence="6">
    <location>
        <begin position="1"/>
        <end position="137"/>
    </location>
</feature>
<evidence type="ECO:0000256" key="2">
    <source>
        <dbReference type="ARBA" id="ARBA00009773"/>
    </source>
</evidence>
<comment type="subcellular location">
    <subcellularLocation>
        <location evidence="1">Membrane</location>
        <topology evidence="1">Multi-pass membrane protein</topology>
    </subcellularLocation>
</comment>
<feature type="compositionally biased region" description="Basic residues" evidence="6">
    <location>
        <begin position="95"/>
        <end position="104"/>
    </location>
</feature>
<protein>
    <submittedName>
        <fullName evidence="8">Hypothetical membrane spanning protein</fullName>
    </submittedName>
</protein>
<evidence type="ECO:0000256" key="3">
    <source>
        <dbReference type="ARBA" id="ARBA00022692"/>
    </source>
</evidence>
<dbReference type="InterPro" id="IPR002549">
    <property type="entry name" value="AI-2E-like"/>
</dbReference>
<evidence type="ECO:0000256" key="5">
    <source>
        <dbReference type="ARBA" id="ARBA00023136"/>
    </source>
</evidence>
<dbReference type="Pfam" id="PF01594">
    <property type="entry name" value="AI-2E_transport"/>
    <property type="match status" value="1"/>
</dbReference>
<keyword evidence="5 7" id="KW-0472">Membrane</keyword>
<feature type="transmembrane region" description="Helical" evidence="7">
    <location>
        <begin position="483"/>
        <end position="500"/>
    </location>
</feature>
<comment type="caution">
    <text evidence="8">The sequence shown here is derived from an EMBL/GenBank/DDBJ whole genome shotgun (WGS) entry which is preliminary data.</text>
</comment>
<organism evidence="8 9">
    <name type="scientific">Ralstonia solanacearum (strain UW551)</name>
    <dbReference type="NCBI Taxonomy" id="342110"/>
    <lineage>
        <taxon>Bacteria</taxon>
        <taxon>Pseudomonadati</taxon>
        <taxon>Pseudomonadota</taxon>
        <taxon>Betaproteobacteria</taxon>
        <taxon>Burkholderiales</taxon>
        <taxon>Burkholderiaceae</taxon>
        <taxon>Ralstonia</taxon>
        <taxon>Ralstonia solanacearum species complex</taxon>
    </lineage>
</organism>
<keyword evidence="4 7" id="KW-1133">Transmembrane helix</keyword>
<name>A0AB33VGR8_RALSU</name>
<feature type="transmembrane region" description="Helical" evidence="7">
    <location>
        <begin position="550"/>
        <end position="576"/>
    </location>
</feature>
<keyword evidence="3 7" id="KW-0812">Transmembrane</keyword>
<dbReference type="AlphaFoldDB" id="A0AB33VGR8"/>
<feature type="transmembrane region" description="Helical" evidence="7">
    <location>
        <begin position="507"/>
        <end position="530"/>
    </location>
</feature>
<gene>
    <name evidence="8" type="ORF">RRSL_03018</name>
</gene>
<dbReference type="EMBL" id="AAKL01000015">
    <property type="protein sequence ID" value="EAP73332.1"/>
    <property type="molecule type" value="Genomic_DNA"/>
</dbReference>
<comment type="similarity">
    <text evidence="2">Belongs to the autoinducer-2 exporter (AI-2E) (TC 2.A.86) family.</text>
</comment>